<keyword evidence="4" id="KW-1185">Reference proteome</keyword>
<evidence type="ECO:0000259" key="2">
    <source>
        <dbReference type="SMART" id="SM01008"/>
    </source>
</evidence>
<dbReference type="PIRSF" id="PIRSF036389">
    <property type="entry name" value="IOR_B"/>
    <property type="match status" value="1"/>
</dbReference>
<accession>A0A918VHI3</accession>
<keyword evidence="1" id="KW-0472">Membrane</keyword>
<dbReference type="GO" id="GO:0016491">
    <property type="term" value="F:oxidoreductase activity"/>
    <property type="evidence" value="ECO:0007669"/>
    <property type="project" value="InterPro"/>
</dbReference>
<gene>
    <name evidence="3" type="ORF">GCM10008090_03230</name>
</gene>
<dbReference type="Gene3D" id="3.90.1170.50">
    <property type="entry name" value="Aldehyde oxidase/xanthine dehydrogenase, a/b hammerhead"/>
    <property type="match status" value="1"/>
</dbReference>
<keyword evidence="1" id="KW-0812">Transmembrane</keyword>
<dbReference type="InterPro" id="IPR052516">
    <property type="entry name" value="N-heterocyclic_Hydroxylase"/>
</dbReference>
<evidence type="ECO:0000313" key="4">
    <source>
        <dbReference type="Proteomes" id="UP000614811"/>
    </source>
</evidence>
<keyword evidence="1" id="KW-1133">Transmembrane helix</keyword>
<feature type="domain" description="Aldehyde oxidase/xanthine dehydrogenase a/b hammerhead" evidence="2">
    <location>
        <begin position="240"/>
        <end position="318"/>
    </location>
</feature>
<dbReference type="EMBL" id="BMXA01000001">
    <property type="protein sequence ID" value="GGZ98188.1"/>
    <property type="molecule type" value="Genomic_DNA"/>
</dbReference>
<evidence type="ECO:0000313" key="3">
    <source>
        <dbReference type="EMBL" id="GGZ98188.1"/>
    </source>
</evidence>
<dbReference type="AlphaFoldDB" id="A0A918VHI3"/>
<dbReference type="SUPFAM" id="SSF56003">
    <property type="entry name" value="Molybdenum cofactor-binding domain"/>
    <property type="match status" value="2"/>
</dbReference>
<evidence type="ECO:0000256" key="1">
    <source>
        <dbReference type="SAM" id="Phobius"/>
    </source>
</evidence>
<name>A0A918VHI3_9GAMM</name>
<dbReference type="PROSITE" id="PS51318">
    <property type="entry name" value="TAT"/>
    <property type="match status" value="1"/>
</dbReference>
<proteinExistence type="predicted"/>
<dbReference type="SMART" id="SM01008">
    <property type="entry name" value="Ald_Xan_dh_C"/>
    <property type="match status" value="1"/>
</dbReference>
<dbReference type="Proteomes" id="UP000614811">
    <property type="component" value="Unassembled WGS sequence"/>
</dbReference>
<dbReference type="Gene3D" id="3.30.365.10">
    <property type="entry name" value="Aldehyde oxidase/xanthine dehydrogenase, molybdopterin binding domain"/>
    <property type="match status" value="4"/>
</dbReference>
<sequence>MSTLGKITRRTFLVGSVAIAGGVAFGYWKYKQPIENPLKSDLDDSATALTPYIIIDQQGVSIIAPRAEMGQGVHTTLAALVAEELEVALDSINVLHGPASNAYFNAAVLEEGIPFATTDVSRTANMVREFTKVPAKFLGLQITGGSSSIPDAFYKMRIAGAAAREVLLQAASTQLNVATSQLSANEGQVLASDGRSLAYTELAVTAARFEPPKEPVLKPRSQWKLLGKSMPRVDVVAKSTGTAEFSIDVELPEMLYASVRMNPRLGAPMTSFDASKAETMPGVKRIIQVNNGVAAVASNTWYAFKAVNAVQCNWANASYANDTKGLLAAVRDSLTADHQDSQFRDDGDVEQTLQSGQVIEAEYQVPYLAHAAMEPLNATAWLRDGKLDIWAGNQLPTQALKEGAAITGLDEENIRVHTTLMGGGFGRRAEMDFVIQAIRIAKEFEGTPVKTTWTREEDTSHDFYRPMAIARFKAKLENNTIDTCDLHLAAPSVAESQMGRLGVPVGGPDIMIVQAAWDQPYDIKNYRVTGYRTPKAFPVSSWRSVGGSQNGFFHESMLDEIAHAGGLDPLEMRLQLINHDVSRKVLEAVAELSDWGRERPNGHGLGLAFVLSFGVPTAQVIEVAAIDDSIKLVKAWAAVDVGIALDPRNVKAQVMGGMNFGLAAAMMGQITVKDGEVQERNFHNYPSLRFNQAPEIEVRVLENGDKVRGVGEPGVPPAAPALANAIFAATGKRIRELPFSKHVRFN</sequence>
<dbReference type="InterPro" id="IPR046867">
    <property type="entry name" value="AldOxase/xan_DH_MoCoBD2"/>
</dbReference>
<dbReference type="InterPro" id="IPR012368">
    <property type="entry name" value="OxRdtase_Mopterin-bd_su_IorB"/>
</dbReference>
<dbReference type="InterPro" id="IPR037165">
    <property type="entry name" value="AldOxase/xan_DH_Mopterin-bd_sf"/>
</dbReference>
<protein>
    <submittedName>
        <fullName evidence="3">Aldehyde dehydrogenase</fullName>
    </submittedName>
</protein>
<reference evidence="3" key="2">
    <citation type="submission" date="2020-09" db="EMBL/GenBank/DDBJ databases">
        <authorList>
            <person name="Sun Q."/>
            <person name="Kim S."/>
        </authorList>
    </citation>
    <scope>NUCLEOTIDE SEQUENCE</scope>
    <source>
        <strain evidence="3">KCTC 12711</strain>
    </source>
</reference>
<dbReference type="Pfam" id="PF20256">
    <property type="entry name" value="MoCoBD_2"/>
    <property type="match status" value="1"/>
</dbReference>
<feature type="transmembrane region" description="Helical" evidence="1">
    <location>
        <begin position="12"/>
        <end position="30"/>
    </location>
</feature>
<dbReference type="PANTHER" id="PTHR47495:SF2">
    <property type="entry name" value="ALDEHYDE DEHYDROGENASE"/>
    <property type="match status" value="1"/>
</dbReference>
<comment type="caution">
    <text evidence="3">The sequence shown here is derived from an EMBL/GenBank/DDBJ whole genome shotgun (WGS) entry which is preliminary data.</text>
</comment>
<dbReference type="Pfam" id="PF02738">
    <property type="entry name" value="MoCoBD_1"/>
    <property type="match status" value="1"/>
</dbReference>
<dbReference type="InterPro" id="IPR008274">
    <property type="entry name" value="AldOxase/xan_DH_MoCoBD1"/>
</dbReference>
<reference evidence="3" key="1">
    <citation type="journal article" date="2014" name="Int. J. Syst. Evol. Microbiol.">
        <title>Complete genome sequence of Corynebacterium casei LMG S-19264T (=DSM 44701T), isolated from a smear-ripened cheese.</title>
        <authorList>
            <consortium name="US DOE Joint Genome Institute (JGI-PGF)"/>
            <person name="Walter F."/>
            <person name="Albersmeier A."/>
            <person name="Kalinowski J."/>
            <person name="Ruckert C."/>
        </authorList>
    </citation>
    <scope>NUCLEOTIDE SEQUENCE</scope>
    <source>
        <strain evidence="3">KCTC 12711</strain>
    </source>
</reference>
<dbReference type="RefSeq" id="WP_189398258.1">
    <property type="nucleotide sequence ID" value="NZ_BMXA01000001.1"/>
</dbReference>
<dbReference type="InterPro" id="IPR006311">
    <property type="entry name" value="TAT_signal"/>
</dbReference>
<organism evidence="3 4">
    <name type="scientific">Arenicella chitinivorans</name>
    <dbReference type="NCBI Taxonomy" id="1329800"/>
    <lineage>
        <taxon>Bacteria</taxon>
        <taxon>Pseudomonadati</taxon>
        <taxon>Pseudomonadota</taxon>
        <taxon>Gammaproteobacteria</taxon>
        <taxon>Arenicellales</taxon>
        <taxon>Arenicellaceae</taxon>
        <taxon>Arenicella</taxon>
    </lineage>
</organism>
<dbReference type="PANTHER" id="PTHR47495">
    <property type="entry name" value="ALDEHYDE DEHYDROGENASE"/>
    <property type="match status" value="1"/>
</dbReference>
<dbReference type="InterPro" id="IPR000674">
    <property type="entry name" value="Ald_Oxase/Xan_DH_a/b"/>
</dbReference>